<dbReference type="Proteomes" id="UP000663870">
    <property type="component" value="Unassembled WGS sequence"/>
</dbReference>
<dbReference type="InterPro" id="IPR036770">
    <property type="entry name" value="Ankyrin_rpt-contain_sf"/>
</dbReference>
<gene>
    <name evidence="4" type="ORF">JXQ802_LOCUS993</name>
</gene>
<keyword evidence="5" id="KW-1185">Reference proteome</keyword>
<evidence type="ECO:0000256" key="2">
    <source>
        <dbReference type="ARBA" id="ARBA00023043"/>
    </source>
</evidence>
<sequence length="422" mass="48230">MNDIHQSILPLKMLTIRQRLPFSEEPSVHMIKLERGLIQRSLLYCFEKGYFSLIRYLLESGSANARERDNEGRNGLMYCCFVNNDCWAQNIAMTLLEYGAKIEDQDQRGLNALHYAIITQRLILVRRYLASLDFDLNRTTDIYGNTCLHYACSSGNADITRSILDAMKRYSIDLTIKNHYGSTAYDIASALKHERCQNLLRNEITLHRCNNQISTNKNVSHITIKSLIERRASIPVRIRPITSTIRPTESVASVPMCISNSKNFRSYYPTTLNCNNENVVSPPSRFVDPIESRRMTLKRNESLDLSLVNQVKHRADFAVSPLISQSEVFSSSSSTWRDDFSKMFNQLQTFKTPSYRKTVHAPLSTELPSELFDNSSDMSAIDGRDSTHRQLLSPTRTGVSQKVTHRRRSSISSSTTPHKTKK</sequence>
<dbReference type="PANTHER" id="PTHR24173:SF76">
    <property type="match status" value="1"/>
</dbReference>
<feature type="region of interest" description="Disordered" evidence="3">
    <location>
        <begin position="368"/>
        <end position="422"/>
    </location>
</feature>
<dbReference type="SMART" id="SM00248">
    <property type="entry name" value="ANK"/>
    <property type="match status" value="3"/>
</dbReference>
<dbReference type="EMBL" id="CAJNOL010000010">
    <property type="protein sequence ID" value="CAF0738728.1"/>
    <property type="molecule type" value="Genomic_DNA"/>
</dbReference>
<dbReference type="AlphaFoldDB" id="A0A813NK70"/>
<dbReference type="Pfam" id="PF12796">
    <property type="entry name" value="Ank_2"/>
    <property type="match status" value="1"/>
</dbReference>
<accession>A0A813NK70</accession>
<evidence type="ECO:0000313" key="4">
    <source>
        <dbReference type="EMBL" id="CAF0738728.1"/>
    </source>
</evidence>
<comment type="caution">
    <text evidence="4">The sequence shown here is derived from an EMBL/GenBank/DDBJ whole genome shotgun (WGS) entry which is preliminary data.</text>
</comment>
<evidence type="ECO:0000256" key="3">
    <source>
        <dbReference type="SAM" id="MobiDB-lite"/>
    </source>
</evidence>
<dbReference type="PANTHER" id="PTHR24173">
    <property type="entry name" value="ANKYRIN REPEAT CONTAINING"/>
    <property type="match status" value="1"/>
</dbReference>
<protein>
    <submittedName>
        <fullName evidence="4">Uncharacterized protein</fullName>
    </submittedName>
</protein>
<dbReference type="Gene3D" id="1.25.40.20">
    <property type="entry name" value="Ankyrin repeat-containing domain"/>
    <property type="match status" value="1"/>
</dbReference>
<evidence type="ECO:0000256" key="1">
    <source>
        <dbReference type="ARBA" id="ARBA00022737"/>
    </source>
</evidence>
<proteinExistence type="predicted"/>
<dbReference type="SUPFAM" id="SSF48403">
    <property type="entry name" value="Ankyrin repeat"/>
    <property type="match status" value="1"/>
</dbReference>
<dbReference type="InterPro" id="IPR002110">
    <property type="entry name" value="Ankyrin_rpt"/>
</dbReference>
<evidence type="ECO:0000313" key="5">
    <source>
        <dbReference type="Proteomes" id="UP000663870"/>
    </source>
</evidence>
<keyword evidence="1" id="KW-0677">Repeat</keyword>
<keyword evidence="2" id="KW-0040">ANK repeat</keyword>
<feature type="compositionally biased region" description="Polar residues" evidence="3">
    <location>
        <begin position="389"/>
        <end position="402"/>
    </location>
</feature>
<organism evidence="4 5">
    <name type="scientific">Rotaria sordida</name>
    <dbReference type="NCBI Taxonomy" id="392033"/>
    <lineage>
        <taxon>Eukaryota</taxon>
        <taxon>Metazoa</taxon>
        <taxon>Spiralia</taxon>
        <taxon>Gnathifera</taxon>
        <taxon>Rotifera</taxon>
        <taxon>Eurotatoria</taxon>
        <taxon>Bdelloidea</taxon>
        <taxon>Philodinida</taxon>
        <taxon>Philodinidae</taxon>
        <taxon>Rotaria</taxon>
    </lineage>
</organism>
<name>A0A813NK70_9BILA</name>
<reference evidence="4" key="1">
    <citation type="submission" date="2021-02" db="EMBL/GenBank/DDBJ databases">
        <authorList>
            <person name="Nowell W R."/>
        </authorList>
    </citation>
    <scope>NUCLEOTIDE SEQUENCE</scope>
</reference>